<dbReference type="EMBL" id="CP021235">
    <property type="protein sequence ID" value="ARS35763.1"/>
    <property type="molecule type" value="Genomic_DNA"/>
</dbReference>
<evidence type="ECO:0000256" key="5">
    <source>
        <dbReference type="ARBA" id="ARBA00023157"/>
    </source>
</evidence>
<comment type="cofactor">
    <cofactor evidence="6">
        <name>[2Fe-2S] cluster</name>
        <dbReference type="ChEBI" id="CHEBI:190135"/>
    </cofactor>
</comment>
<dbReference type="Proteomes" id="UP000266292">
    <property type="component" value="Chromosome"/>
</dbReference>
<keyword evidence="7" id="KW-0472">Membrane</keyword>
<accession>A0A1X9YSD2</accession>
<dbReference type="InterPro" id="IPR005805">
    <property type="entry name" value="Rieske_Fe-S_prot_C"/>
</dbReference>
<keyword evidence="7" id="KW-0812">Transmembrane</keyword>
<evidence type="ECO:0000259" key="8">
    <source>
        <dbReference type="PROSITE" id="PS51296"/>
    </source>
</evidence>
<dbReference type="PANTHER" id="PTHR10134">
    <property type="entry name" value="CYTOCHROME B-C1 COMPLEX SUBUNIT RIESKE, MITOCHONDRIAL"/>
    <property type="match status" value="1"/>
</dbReference>
<dbReference type="RefSeq" id="WP_025606841.1">
    <property type="nucleotide sequence ID" value="NZ_CP021235.1"/>
</dbReference>
<evidence type="ECO:0000313" key="10">
    <source>
        <dbReference type="Proteomes" id="UP000266292"/>
    </source>
</evidence>
<dbReference type="PRINTS" id="PR00162">
    <property type="entry name" value="RIESKE"/>
</dbReference>
<organism evidence="9 10">
    <name type="scientific">Pontibacter actiniarum</name>
    <dbReference type="NCBI Taxonomy" id="323450"/>
    <lineage>
        <taxon>Bacteria</taxon>
        <taxon>Pseudomonadati</taxon>
        <taxon>Bacteroidota</taxon>
        <taxon>Cytophagia</taxon>
        <taxon>Cytophagales</taxon>
        <taxon>Hymenobacteraceae</taxon>
        <taxon>Pontibacter</taxon>
    </lineage>
</organism>
<dbReference type="GO" id="GO:0046872">
    <property type="term" value="F:metal ion binding"/>
    <property type="evidence" value="ECO:0007669"/>
    <property type="project" value="UniProtKB-KW"/>
</dbReference>
<dbReference type="GO" id="GO:0051537">
    <property type="term" value="F:2 iron, 2 sulfur cluster binding"/>
    <property type="evidence" value="ECO:0007669"/>
    <property type="project" value="UniProtKB-KW"/>
</dbReference>
<keyword evidence="7" id="KW-1133">Transmembrane helix</keyword>
<reference evidence="10" key="1">
    <citation type="submission" date="2017-05" db="EMBL/GenBank/DDBJ databases">
        <authorList>
            <person name="Ray J."/>
            <person name="Price M."/>
            <person name="Deutschbauer A."/>
        </authorList>
    </citation>
    <scope>NUCLEOTIDE SEQUENCE [LARGE SCALE GENOMIC DNA]</scope>
    <source>
        <strain evidence="10">DSM 19842</strain>
    </source>
</reference>
<gene>
    <name evidence="9" type="ORF">CA264_10090</name>
</gene>
<keyword evidence="2" id="KW-0479">Metal-binding</keyword>
<sequence>MAYSPKDENPPAWKRDFPIRQDEATNISRREFAKFLCLLSGGMAFGNGYVLINSLMASDKEMKGEHFVCNTSDVPVGGMTMFSITGEKEIPYILIHLAEHEWRAFEQKCTHLSCAVVYRDEVKKIECPCHNGWFSADTGEVLQGPPPRDLPQLKVVVRNEKVYVTAFKDQVN</sequence>
<dbReference type="InterPro" id="IPR014349">
    <property type="entry name" value="Rieske_Fe-S_prot"/>
</dbReference>
<dbReference type="SUPFAM" id="SSF50022">
    <property type="entry name" value="ISP domain"/>
    <property type="match status" value="1"/>
</dbReference>
<dbReference type="STRING" id="709015.GCA_000472485_02037"/>
<keyword evidence="4" id="KW-0411">Iron-sulfur</keyword>
<dbReference type="OrthoDB" id="9802613at2"/>
<dbReference type="InterPro" id="IPR017941">
    <property type="entry name" value="Rieske_2Fe-2S"/>
</dbReference>
<dbReference type="GO" id="GO:0016020">
    <property type="term" value="C:membrane"/>
    <property type="evidence" value="ECO:0007669"/>
    <property type="project" value="InterPro"/>
</dbReference>
<keyword evidence="10" id="KW-1185">Reference proteome</keyword>
<keyword evidence="1" id="KW-0001">2Fe-2S</keyword>
<evidence type="ECO:0000256" key="1">
    <source>
        <dbReference type="ARBA" id="ARBA00022714"/>
    </source>
</evidence>
<dbReference type="Gene3D" id="2.102.10.10">
    <property type="entry name" value="Rieske [2Fe-2S] iron-sulphur domain"/>
    <property type="match status" value="1"/>
</dbReference>
<keyword evidence="3" id="KW-0408">Iron</keyword>
<evidence type="ECO:0000256" key="4">
    <source>
        <dbReference type="ARBA" id="ARBA00023014"/>
    </source>
</evidence>
<dbReference type="PROSITE" id="PS51296">
    <property type="entry name" value="RIESKE"/>
    <property type="match status" value="1"/>
</dbReference>
<dbReference type="InterPro" id="IPR036922">
    <property type="entry name" value="Rieske_2Fe-2S_sf"/>
</dbReference>
<feature type="domain" description="Rieske" evidence="8">
    <location>
        <begin position="66"/>
        <end position="164"/>
    </location>
</feature>
<evidence type="ECO:0000256" key="3">
    <source>
        <dbReference type="ARBA" id="ARBA00023004"/>
    </source>
</evidence>
<dbReference type="KEGG" id="pact:CA264_10090"/>
<dbReference type="AlphaFoldDB" id="A0A1X9YSD2"/>
<proteinExistence type="predicted"/>
<evidence type="ECO:0000256" key="2">
    <source>
        <dbReference type="ARBA" id="ARBA00022723"/>
    </source>
</evidence>
<name>A0A1X9YSD2_9BACT</name>
<protein>
    <submittedName>
        <fullName evidence="9">(2Fe-2S)-binding protein</fullName>
    </submittedName>
</protein>
<feature type="transmembrane region" description="Helical" evidence="7">
    <location>
        <begin position="32"/>
        <end position="52"/>
    </location>
</feature>
<evidence type="ECO:0000256" key="7">
    <source>
        <dbReference type="SAM" id="Phobius"/>
    </source>
</evidence>
<dbReference type="CDD" id="cd03467">
    <property type="entry name" value="Rieske"/>
    <property type="match status" value="1"/>
</dbReference>
<dbReference type="Pfam" id="PF00355">
    <property type="entry name" value="Rieske"/>
    <property type="match status" value="1"/>
</dbReference>
<evidence type="ECO:0000313" key="9">
    <source>
        <dbReference type="EMBL" id="ARS35763.1"/>
    </source>
</evidence>
<keyword evidence="5" id="KW-1015">Disulfide bond</keyword>
<evidence type="ECO:0000256" key="6">
    <source>
        <dbReference type="ARBA" id="ARBA00034078"/>
    </source>
</evidence>